<proteinExistence type="predicted"/>
<evidence type="ECO:0000313" key="1">
    <source>
        <dbReference type="EMBL" id="EFL96352.1"/>
    </source>
</evidence>
<gene>
    <name evidence="1" type="ORF">HMPREF0623_0403</name>
</gene>
<sequence>MMSNWIKILKSYFGEGETKVSLFRALFYLIKLGTTGIHPLKSRRKCDQPGQNDMIGYVIK</sequence>
<name>E0NDN1_PEDAC</name>
<organism evidence="1 2">
    <name type="scientific">Pediococcus acidilactici DSM 20284</name>
    <dbReference type="NCBI Taxonomy" id="862514"/>
    <lineage>
        <taxon>Bacteria</taxon>
        <taxon>Bacillati</taxon>
        <taxon>Bacillota</taxon>
        <taxon>Bacilli</taxon>
        <taxon>Lactobacillales</taxon>
        <taxon>Lactobacillaceae</taxon>
        <taxon>Pediococcus</taxon>
        <taxon>Pediococcus acidilactici group</taxon>
    </lineage>
</organism>
<dbReference type="AlphaFoldDB" id="E0NDN1"/>
<reference evidence="1" key="1">
    <citation type="submission" date="2010-07" db="EMBL/GenBank/DDBJ databases">
        <authorList>
            <person name="Muzny D."/>
            <person name="Qin X."/>
            <person name="Deng J."/>
            <person name="Jiang H."/>
            <person name="Liu Y."/>
            <person name="Qu J."/>
            <person name="Song X.-Z."/>
            <person name="Zhang L."/>
            <person name="Thornton R."/>
            <person name="Coyle M."/>
            <person name="Francisco L."/>
            <person name="Jackson L."/>
            <person name="Javaid M."/>
            <person name="Korchina V."/>
            <person name="Kovar C."/>
            <person name="Mata R."/>
            <person name="Mathew T."/>
            <person name="Ngo R."/>
            <person name="Nguyen L."/>
            <person name="Nguyen N."/>
            <person name="Okwuonu G."/>
            <person name="Ongeri F."/>
            <person name="Pham C."/>
            <person name="Simmons D."/>
            <person name="Wilczek-Boney K."/>
            <person name="Hale W."/>
            <person name="Jakkamsetti A."/>
            <person name="Pham P."/>
            <person name="Ruth R."/>
            <person name="San Lucas F."/>
            <person name="Warren J."/>
            <person name="Zhang J."/>
            <person name="Zhao Z."/>
            <person name="Zhou C."/>
            <person name="Zhu D."/>
            <person name="Lee S."/>
            <person name="Bess C."/>
            <person name="Blankenburg K."/>
            <person name="Forbes L."/>
            <person name="Fu Q."/>
            <person name="Gubbala S."/>
            <person name="Hirani K."/>
            <person name="Jayaseelan J.C."/>
            <person name="Lara F."/>
            <person name="Munidasa M."/>
            <person name="Palculict T."/>
            <person name="Patil S."/>
            <person name="Pu L.-L."/>
            <person name="Saada N."/>
            <person name="Tang L."/>
            <person name="Weissenberger G."/>
            <person name="Zhu Y."/>
            <person name="Hemphill L."/>
            <person name="Shang Y."/>
            <person name="Youmans B."/>
            <person name="Ayvaz T."/>
            <person name="Ross M."/>
            <person name="Santibanez J."/>
            <person name="Aqrawi P."/>
            <person name="Gross S."/>
            <person name="Joshi V."/>
            <person name="Fowler G."/>
            <person name="Nazareth L."/>
            <person name="Reid J."/>
            <person name="Worley K."/>
            <person name="Petrosino J."/>
            <person name="Highlander S."/>
            <person name="Gibbs R."/>
        </authorList>
    </citation>
    <scope>NUCLEOTIDE SEQUENCE [LARGE SCALE GENOMIC DNA]</scope>
    <source>
        <strain evidence="1">DSM 20284</strain>
    </source>
</reference>
<comment type="caution">
    <text evidence="1">The sequence shown here is derived from an EMBL/GenBank/DDBJ whole genome shotgun (WGS) entry which is preliminary data.</text>
</comment>
<evidence type="ECO:0000313" key="2">
    <source>
        <dbReference type="Proteomes" id="UP000004470"/>
    </source>
</evidence>
<dbReference type="EMBL" id="AEEG01000002">
    <property type="protein sequence ID" value="EFL96352.1"/>
    <property type="molecule type" value="Genomic_DNA"/>
</dbReference>
<dbReference type="HOGENOM" id="CLU_2937517_0_0_9"/>
<protein>
    <submittedName>
        <fullName evidence="1">Uncharacterized protein</fullName>
    </submittedName>
</protein>
<dbReference type="Proteomes" id="UP000004470">
    <property type="component" value="Unassembled WGS sequence"/>
</dbReference>
<accession>E0NDN1</accession>
<keyword evidence="2" id="KW-1185">Reference proteome</keyword>